<organism evidence="16 17">
    <name type="scientific">Hyalangium rubrum</name>
    <dbReference type="NCBI Taxonomy" id="3103134"/>
    <lineage>
        <taxon>Bacteria</taxon>
        <taxon>Pseudomonadati</taxon>
        <taxon>Myxococcota</taxon>
        <taxon>Myxococcia</taxon>
        <taxon>Myxococcales</taxon>
        <taxon>Cystobacterineae</taxon>
        <taxon>Archangiaceae</taxon>
        <taxon>Hyalangium</taxon>
    </lineage>
</organism>
<keyword evidence="3" id="KW-1003">Cell membrane</keyword>
<evidence type="ECO:0000256" key="11">
    <source>
        <dbReference type="ARBA" id="ARBA00023098"/>
    </source>
</evidence>
<proteinExistence type="inferred from homology"/>
<reference evidence="16 17" key="1">
    <citation type="submission" date="2023-12" db="EMBL/GenBank/DDBJ databases">
        <title>the genome sequence of Hyalangium sp. s54d21.</title>
        <authorList>
            <person name="Zhang X."/>
        </authorList>
    </citation>
    <scope>NUCLEOTIDE SEQUENCE [LARGE SCALE GENOMIC DNA]</scope>
    <source>
        <strain evidence="17">s54d21</strain>
    </source>
</reference>
<keyword evidence="6 15" id="KW-0812">Transmembrane</keyword>
<dbReference type="Gene3D" id="1.10.287.3610">
    <property type="match status" value="1"/>
</dbReference>
<dbReference type="RefSeq" id="WP_321543697.1">
    <property type="nucleotide sequence ID" value="NZ_JAXIVS010000001.1"/>
</dbReference>
<keyword evidence="10 15" id="KW-1133">Transmembrane helix</keyword>
<dbReference type="Proteomes" id="UP001291309">
    <property type="component" value="Unassembled WGS sequence"/>
</dbReference>
<dbReference type="InterPro" id="IPR036945">
    <property type="entry name" value="DAGK_sf"/>
</dbReference>
<keyword evidence="4" id="KW-0444">Lipid biosynthesis</keyword>
<dbReference type="InterPro" id="IPR000829">
    <property type="entry name" value="DAGK"/>
</dbReference>
<dbReference type="GO" id="GO:0004143">
    <property type="term" value="F:ATP-dependent diacylglycerol kinase activity"/>
    <property type="evidence" value="ECO:0007669"/>
    <property type="project" value="UniProtKB-EC"/>
</dbReference>
<evidence type="ECO:0000256" key="3">
    <source>
        <dbReference type="ARBA" id="ARBA00022475"/>
    </source>
</evidence>
<dbReference type="EMBL" id="JAXIVS010000001">
    <property type="protein sequence ID" value="MDY7224972.1"/>
    <property type="molecule type" value="Genomic_DNA"/>
</dbReference>
<dbReference type="CDD" id="cd14263">
    <property type="entry name" value="DAGK_IM_like"/>
    <property type="match status" value="1"/>
</dbReference>
<dbReference type="PANTHER" id="PTHR34299:SF1">
    <property type="entry name" value="DIACYLGLYCEROL KINASE"/>
    <property type="match status" value="1"/>
</dbReference>
<keyword evidence="17" id="KW-1185">Reference proteome</keyword>
<keyword evidence="14" id="KW-1208">Phospholipid metabolism</keyword>
<protein>
    <submittedName>
        <fullName evidence="16">Diacylglycerol kinase</fullName>
        <ecNumber evidence="16">2.7.1.107</ecNumber>
    </submittedName>
</protein>
<comment type="caution">
    <text evidence="16">The sequence shown here is derived from an EMBL/GenBank/DDBJ whole genome shotgun (WGS) entry which is preliminary data.</text>
</comment>
<evidence type="ECO:0000256" key="14">
    <source>
        <dbReference type="ARBA" id="ARBA00023264"/>
    </source>
</evidence>
<feature type="transmembrane region" description="Helical" evidence="15">
    <location>
        <begin position="65"/>
        <end position="84"/>
    </location>
</feature>
<evidence type="ECO:0000256" key="1">
    <source>
        <dbReference type="ARBA" id="ARBA00004651"/>
    </source>
</evidence>
<evidence type="ECO:0000256" key="7">
    <source>
        <dbReference type="ARBA" id="ARBA00022741"/>
    </source>
</evidence>
<evidence type="ECO:0000256" key="2">
    <source>
        <dbReference type="ARBA" id="ARBA00005967"/>
    </source>
</evidence>
<evidence type="ECO:0000256" key="15">
    <source>
        <dbReference type="SAM" id="Phobius"/>
    </source>
</evidence>
<keyword evidence="8 16" id="KW-0418">Kinase</keyword>
<keyword evidence="5 16" id="KW-0808">Transferase</keyword>
<keyword evidence="7" id="KW-0547">Nucleotide-binding</keyword>
<evidence type="ECO:0000256" key="12">
    <source>
        <dbReference type="ARBA" id="ARBA00023136"/>
    </source>
</evidence>
<evidence type="ECO:0000256" key="8">
    <source>
        <dbReference type="ARBA" id="ARBA00022777"/>
    </source>
</evidence>
<feature type="transmembrane region" description="Helical" evidence="15">
    <location>
        <begin position="105"/>
        <end position="127"/>
    </location>
</feature>
<evidence type="ECO:0000256" key="13">
    <source>
        <dbReference type="ARBA" id="ARBA00023209"/>
    </source>
</evidence>
<feature type="transmembrane region" description="Helical" evidence="15">
    <location>
        <begin position="165"/>
        <end position="183"/>
    </location>
</feature>
<keyword evidence="13" id="KW-0594">Phospholipid biosynthesis</keyword>
<evidence type="ECO:0000256" key="5">
    <source>
        <dbReference type="ARBA" id="ARBA00022679"/>
    </source>
</evidence>
<evidence type="ECO:0000313" key="17">
    <source>
        <dbReference type="Proteomes" id="UP001291309"/>
    </source>
</evidence>
<evidence type="ECO:0000313" key="16">
    <source>
        <dbReference type="EMBL" id="MDY7224972.1"/>
    </source>
</evidence>
<feature type="transmembrane region" description="Helical" evidence="15">
    <location>
        <begin position="189"/>
        <end position="206"/>
    </location>
</feature>
<feature type="transmembrane region" description="Helical" evidence="15">
    <location>
        <begin position="16"/>
        <end position="35"/>
    </location>
</feature>
<comment type="subcellular location">
    <subcellularLocation>
        <location evidence="1">Cell membrane</location>
        <topology evidence="1">Multi-pass membrane protein</topology>
    </subcellularLocation>
</comment>
<evidence type="ECO:0000256" key="6">
    <source>
        <dbReference type="ARBA" id="ARBA00022692"/>
    </source>
</evidence>
<name>A0ABU5GUX6_9BACT</name>
<evidence type="ECO:0000256" key="4">
    <source>
        <dbReference type="ARBA" id="ARBA00022516"/>
    </source>
</evidence>
<keyword evidence="9" id="KW-0067">ATP-binding</keyword>
<dbReference type="PANTHER" id="PTHR34299">
    <property type="entry name" value="DIACYLGLYCEROL KINASE"/>
    <property type="match status" value="1"/>
</dbReference>
<dbReference type="Pfam" id="PF01219">
    <property type="entry name" value="DAGK_prokar"/>
    <property type="match status" value="1"/>
</dbReference>
<gene>
    <name evidence="16" type="ORF">SYV04_01205</name>
</gene>
<accession>A0ABU5GUX6</accession>
<dbReference type="EC" id="2.7.1.107" evidence="16"/>
<comment type="similarity">
    <text evidence="2">Belongs to the bacterial diacylglycerol kinase family.</text>
</comment>
<feature type="transmembrane region" description="Helical" evidence="15">
    <location>
        <begin position="139"/>
        <end position="158"/>
    </location>
</feature>
<keyword evidence="11" id="KW-0443">Lipid metabolism</keyword>
<feature type="transmembrane region" description="Helical" evidence="15">
    <location>
        <begin position="42"/>
        <end position="59"/>
    </location>
</feature>
<evidence type="ECO:0000256" key="9">
    <source>
        <dbReference type="ARBA" id="ARBA00022840"/>
    </source>
</evidence>
<evidence type="ECO:0000256" key="10">
    <source>
        <dbReference type="ARBA" id="ARBA00022989"/>
    </source>
</evidence>
<dbReference type="PROSITE" id="PS01069">
    <property type="entry name" value="DAGK_PROKAR"/>
    <property type="match status" value="1"/>
</dbReference>
<keyword evidence="12 15" id="KW-0472">Membrane</keyword>
<sequence>MNDPALPPPRFPSRGGSGLLASFRYAWTGLIHTVVHQRNMRVHLVSAVLVGLVGSGIWLGLAEKVTLIFCVMLIFFAEILNSALEHLVDLAIQQFDEKARLAKDAAAAGVMVLALGTVVIFAALLVHNWETVLNSGPQIARQVVLGVPFTACITLLVLPRARPAWVDGLAFVGGVVLMVLLAMRTASSVFTALTAGLLVVAGAAARERRRMLGQKKTGASPVSHRA</sequence>